<dbReference type="SUPFAM" id="SSF49764">
    <property type="entry name" value="HSP20-like chaperones"/>
    <property type="match status" value="1"/>
</dbReference>
<evidence type="ECO:0000313" key="6">
    <source>
        <dbReference type="Proteomes" id="UP000050360"/>
    </source>
</evidence>
<evidence type="ECO:0000256" key="2">
    <source>
        <dbReference type="RuleBase" id="RU003616"/>
    </source>
</evidence>
<organism evidence="5 6">
    <name type="scientific">Candidatus Methanoperedens nitratireducens</name>
    <dbReference type="NCBI Taxonomy" id="1392998"/>
    <lineage>
        <taxon>Archaea</taxon>
        <taxon>Methanobacteriati</taxon>
        <taxon>Methanobacteriota</taxon>
        <taxon>Stenosarchaea group</taxon>
        <taxon>Methanomicrobia</taxon>
        <taxon>Methanosarcinales</taxon>
        <taxon>ANME-2 cluster</taxon>
        <taxon>Candidatus Methanoperedentaceae</taxon>
        <taxon>Candidatus Methanoperedens</taxon>
    </lineage>
</organism>
<evidence type="ECO:0000259" key="3">
    <source>
        <dbReference type="PROSITE" id="PS01031"/>
    </source>
</evidence>
<evidence type="ECO:0000256" key="1">
    <source>
        <dbReference type="PROSITE-ProRule" id="PRU00285"/>
    </source>
</evidence>
<comment type="caution">
    <text evidence="5">The sequence shown here is derived from an EMBL/GenBank/DDBJ whole genome shotgun (WGS) entry which is preliminary data.</text>
</comment>
<dbReference type="PANTHER" id="PTHR11527">
    <property type="entry name" value="HEAT-SHOCK PROTEIN 20 FAMILY MEMBER"/>
    <property type="match status" value="1"/>
</dbReference>
<comment type="similarity">
    <text evidence="1 2">Belongs to the small heat shock protein (HSP20) family.</text>
</comment>
<feature type="domain" description="SHSP" evidence="3">
    <location>
        <begin position="41"/>
        <end position="152"/>
    </location>
</feature>
<accession>A0A0N8KRI2</accession>
<dbReference type="PROSITE" id="PS01031">
    <property type="entry name" value="SHSP"/>
    <property type="match status" value="1"/>
</dbReference>
<dbReference type="InterPro" id="IPR002068">
    <property type="entry name" value="A-crystallin/Hsp20_dom"/>
</dbReference>
<dbReference type="CDD" id="cd06464">
    <property type="entry name" value="ACD_sHsps-like"/>
    <property type="match status" value="1"/>
</dbReference>
<dbReference type="InterPro" id="IPR008978">
    <property type="entry name" value="HSP20-like_chaperone"/>
</dbReference>
<dbReference type="InterPro" id="IPR007052">
    <property type="entry name" value="CS_dom"/>
</dbReference>
<sequence length="152" mass="17633">MVESSWSDFRRFEETMNRMFENFWGRPASRHLLSSGESGAIVPAENREPFIDLAENDKEITATAEMPGLEKENIKINVTEDRLEISAETKQEEKKEEKGYIYRERRSGSYYRAISLPSPVDPENSKATYKNGILEIKMPRTEIKKKTPLQIE</sequence>
<dbReference type="InterPro" id="IPR031107">
    <property type="entry name" value="Small_HSP"/>
</dbReference>
<feature type="domain" description="CS" evidence="4">
    <location>
        <begin position="46"/>
        <end position="152"/>
    </location>
</feature>
<gene>
    <name evidence="5" type="ORF">MPEBLZ_00395</name>
</gene>
<dbReference type="AlphaFoldDB" id="A0A0N8KRI2"/>
<dbReference type="PROSITE" id="PS51203">
    <property type="entry name" value="CS"/>
    <property type="match status" value="1"/>
</dbReference>
<evidence type="ECO:0000259" key="4">
    <source>
        <dbReference type="PROSITE" id="PS51203"/>
    </source>
</evidence>
<evidence type="ECO:0000313" key="5">
    <source>
        <dbReference type="EMBL" id="KPQ45010.1"/>
    </source>
</evidence>
<name>A0A0N8KRI2_9EURY</name>
<dbReference type="EMBL" id="LKCM01000034">
    <property type="protein sequence ID" value="KPQ45010.1"/>
    <property type="molecule type" value="Genomic_DNA"/>
</dbReference>
<reference evidence="5 6" key="1">
    <citation type="submission" date="2015-09" db="EMBL/GenBank/DDBJ databases">
        <title>A metagenomics-based metabolic model of nitrate-dependent anaerobic oxidation of methane by Methanoperedens-like archaea.</title>
        <authorList>
            <person name="Arshad A."/>
            <person name="Speth D.R."/>
            <person name="De Graaf R.M."/>
            <person name="Op Den Camp H.J."/>
            <person name="Jetten M.S."/>
            <person name="Welte C.U."/>
        </authorList>
    </citation>
    <scope>NUCLEOTIDE SEQUENCE [LARGE SCALE GENOMIC DNA]</scope>
</reference>
<dbReference type="Pfam" id="PF00011">
    <property type="entry name" value="HSP20"/>
    <property type="match status" value="1"/>
</dbReference>
<proteinExistence type="inferred from homology"/>
<keyword evidence="5" id="KW-0346">Stress response</keyword>
<dbReference type="Gene3D" id="2.60.40.790">
    <property type="match status" value="1"/>
</dbReference>
<dbReference type="Proteomes" id="UP000050360">
    <property type="component" value="Unassembled WGS sequence"/>
</dbReference>
<protein>
    <submittedName>
        <fullName evidence="5">Heat shock protein Hsp20</fullName>
    </submittedName>
</protein>